<sequence>MTFPLVFPTATGEDHGGNTNRFAAVPDPFPGLRAPALKTLIDRPSNASSINLFFNRKIVGILKNM</sequence>
<organism evidence="1 2">
    <name type="scientific">Chitinophaga barathri</name>
    <dbReference type="NCBI Taxonomy" id="1647451"/>
    <lineage>
        <taxon>Bacteria</taxon>
        <taxon>Pseudomonadati</taxon>
        <taxon>Bacteroidota</taxon>
        <taxon>Chitinophagia</taxon>
        <taxon>Chitinophagales</taxon>
        <taxon>Chitinophagaceae</taxon>
        <taxon>Chitinophaga</taxon>
    </lineage>
</organism>
<protein>
    <submittedName>
        <fullName evidence="1">Uncharacterized protein</fullName>
    </submittedName>
</protein>
<dbReference type="AlphaFoldDB" id="A0A3N4M5E4"/>
<proteinExistence type="predicted"/>
<evidence type="ECO:0000313" key="2">
    <source>
        <dbReference type="Proteomes" id="UP000279089"/>
    </source>
</evidence>
<comment type="caution">
    <text evidence="1">The sequence shown here is derived from an EMBL/GenBank/DDBJ whole genome shotgun (WGS) entry which is preliminary data.</text>
</comment>
<gene>
    <name evidence="1" type="ORF">EG028_26255</name>
</gene>
<reference evidence="2" key="1">
    <citation type="submission" date="2018-11" db="EMBL/GenBank/DDBJ databases">
        <title>Chitinophaga lutea sp.nov., isolate from arsenic contaminated soil.</title>
        <authorList>
            <person name="Zong Y."/>
        </authorList>
    </citation>
    <scope>NUCLEOTIDE SEQUENCE [LARGE SCALE GENOMIC DNA]</scope>
    <source>
        <strain evidence="2">YLT18</strain>
    </source>
</reference>
<evidence type="ECO:0000313" key="1">
    <source>
        <dbReference type="EMBL" id="RPD38165.1"/>
    </source>
</evidence>
<dbReference type="Proteomes" id="UP000279089">
    <property type="component" value="Unassembled WGS sequence"/>
</dbReference>
<keyword evidence="2" id="KW-1185">Reference proteome</keyword>
<name>A0A3N4M5E4_9BACT</name>
<dbReference type="EMBL" id="RMBX01000017">
    <property type="protein sequence ID" value="RPD38165.1"/>
    <property type="molecule type" value="Genomic_DNA"/>
</dbReference>
<accession>A0A3N4M5E4</accession>